<sequence length="53" mass="5433">MEHLPRDRRSWPPFAAGAANYVLPASLGAHAVTGPALQGQGIPLGRATASLAL</sequence>
<organism evidence="1 2">
    <name type="scientific">Streptomyces canus</name>
    <dbReference type="NCBI Taxonomy" id="58343"/>
    <lineage>
        <taxon>Bacteria</taxon>
        <taxon>Bacillati</taxon>
        <taxon>Actinomycetota</taxon>
        <taxon>Actinomycetes</taxon>
        <taxon>Kitasatosporales</taxon>
        <taxon>Streptomycetaceae</taxon>
        <taxon>Streptomyces</taxon>
        <taxon>Streptomyces aurantiacus group</taxon>
    </lineage>
</organism>
<accession>A0AAW8F9N2</accession>
<reference evidence="1" key="1">
    <citation type="submission" date="2023-07" db="EMBL/GenBank/DDBJ databases">
        <title>Comparative genomics of wheat-associated soil bacteria to identify genetic determinants of phenazine resistance.</title>
        <authorList>
            <person name="Mouncey N."/>
        </authorList>
    </citation>
    <scope>NUCLEOTIDE SEQUENCE</scope>
    <source>
        <strain evidence="1">V4I22</strain>
    </source>
</reference>
<dbReference type="EMBL" id="JAUSZV010000005">
    <property type="protein sequence ID" value="MDQ0905855.1"/>
    <property type="molecule type" value="Genomic_DNA"/>
</dbReference>
<protein>
    <submittedName>
        <fullName evidence="1">Uncharacterized protein</fullName>
    </submittedName>
</protein>
<name>A0AAW8F9N2_9ACTN</name>
<comment type="caution">
    <text evidence="1">The sequence shown here is derived from an EMBL/GenBank/DDBJ whole genome shotgun (WGS) entry which is preliminary data.</text>
</comment>
<gene>
    <name evidence="1" type="ORF">QFZ22_001840</name>
</gene>
<evidence type="ECO:0000313" key="2">
    <source>
        <dbReference type="Proteomes" id="UP001234216"/>
    </source>
</evidence>
<proteinExistence type="predicted"/>
<dbReference type="AlphaFoldDB" id="A0AAW8F9N2"/>
<evidence type="ECO:0000313" key="1">
    <source>
        <dbReference type="EMBL" id="MDQ0905855.1"/>
    </source>
</evidence>
<dbReference type="Proteomes" id="UP001234216">
    <property type="component" value="Unassembled WGS sequence"/>
</dbReference>